<dbReference type="Proteomes" id="UP001152523">
    <property type="component" value="Unassembled WGS sequence"/>
</dbReference>
<feature type="region of interest" description="Disordered" evidence="2">
    <location>
        <begin position="104"/>
        <end position="144"/>
    </location>
</feature>
<dbReference type="PANTHER" id="PTHR45125">
    <property type="entry name" value="F21J9.4-RELATED"/>
    <property type="match status" value="1"/>
</dbReference>
<feature type="compositionally biased region" description="Polar residues" evidence="2">
    <location>
        <begin position="285"/>
        <end position="304"/>
    </location>
</feature>
<reference evidence="5" key="1">
    <citation type="submission" date="2022-07" db="EMBL/GenBank/DDBJ databases">
        <authorList>
            <person name="Macas J."/>
            <person name="Novak P."/>
            <person name="Neumann P."/>
        </authorList>
    </citation>
    <scope>NUCLEOTIDE SEQUENCE</scope>
</reference>
<evidence type="ECO:0000256" key="2">
    <source>
        <dbReference type="SAM" id="MobiDB-lite"/>
    </source>
</evidence>
<name>A0AAV0DKQ0_9ASTE</name>
<feature type="chain" id="PRO_5043494045" description="No apical meristem-associated C-terminal domain-containing protein" evidence="3">
    <location>
        <begin position="18"/>
        <end position="451"/>
    </location>
</feature>
<accession>A0AAV0DKQ0</accession>
<feature type="signal peptide" evidence="3">
    <location>
        <begin position="1"/>
        <end position="17"/>
    </location>
</feature>
<feature type="coiled-coil region" evidence="1">
    <location>
        <begin position="372"/>
        <end position="402"/>
    </location>
</feature>
<evidence type="ECO:0000256" key="1">
    <source>
        <dbReference type="SAM" id="Coils"/>
    </source>
</evidence>
<feature type="compositionally biased region" description="Polar residues" evidence="2">
    <location>
        <begin position="129"/>
        <end position="138"/>
    </location>
</feature>
<comment type="caution">
    <text evidence="5">The sequence shown here is derived from an EMBL/GenBank/DDBJ whole genome shotgun (WGS) entry which is preliminary data.</text>
</comment>
<feature type="region of interest" description="Disordered" evidence="2">
    <location>
        <begin position="276"/>
        <end position="308"/>
    </location>
</feature>
<evidence type="ECO:0000313" key="6">
    <source>
        <dbReference type="Proteomes" id="UP001152523"/>
    </source>
</evidence>
<keyword evidence="6" id="KW-1185">Reference proteome</keyword>
<evidence type="ECO:0000256" key="3">
    <source>
        <dbReference type="SAM" id="SignalP"/>
    </source>
</evidence>
<keyword evidence="3" id="KW-0732">Signal</keyword>
<evidence type="ECO:0000259" key="4">
    <source>
        <dbReference type="Pfam" id="PF14303"/>
    </source>
</evidence>
<evidence type="ECO:0000313" key="5">
    <source>
        <dbReference type="EMBL" id="CAH9103583.1"/>
    </source>
</evidence>
<dbReference type="AlphaFoldDB" id="A0AAV0DKQ0"/>
<dbReference type="Pfam" id="PF14303">
    <property type="entry name" value="NAM-associated"/>
    <property type="match status" value="1"/>
</dbReference>
<protein>
    <recommendedName>
        <fullName evidence="4">No apical meristem-associated C-terminal domain-containing protein</fullName>
    </recommendedName>
</protein>
<sequence>MFFSFLCDSNLFNVCFSFLWLDMQIKRETDCSKYCFDMDHGSDQLPSSQHPNFVNLSAQTQNQFTSISPQFHPSYQFNTMSGSCPPYTTLPYGTPFPFQNLLNTPIAPSGATETQTVSGTGRKKKKGVNKSSNDTESATAKRDFSSEEDIALTNAWLHISMDADVGNNQKLTAMWERISQVWKDNLGENYKKARSSNSLQCRWQKIQQAVNKFHGIYEKLERHPQSGSNAEDMKKKALGMYERLLSDKKKKEFKYIHCWELLIKNAKWCTSQLTKSCGPDKESLGNKNTPVENDTTPNTKNQSMEPEELRADEIVRPLGRKSSKERKRKLNAEHGVIDTLNKLQCTLEKQIQFNMAELELKKETQHKEYEFREQVMKKELELKENNQKLKAESQLMKREESERRERAQIRSDQERILSLDLSRLSPNVRATYEILQAQILKEWGLSSISRI</sequence>
<organism evidence="5 6">
    <name type="scientific">Cuscuta epithymum</name>
    <dbReference type="NCBI Taxonomy" id="186058"/>
    <lineage>
        <taxon>Eukaryota</taxon>
        <taxon>Viridiplantae</taxon>
        <taxon>Streptophyta</taxon>
        <taxon>Embryophyta</taxon>
        <taxon>Tracheophyta</taxon>
        <taxon>Spermatophyta</taxon>
        <taxon>Magnoliopsida</taxon>
        <taxon>eudicotyledons</taxon>
        <taxon>Gunneridae</taxon>
        <taxon>Pentapetalae</taxon>
        <taxon>asterids</taxon>
        <taxon>lamiids</taxon>
        <taxon>Solanales</taxon>
        <taxon>Convolvulaceae</taxon>
        <taxon>Cuscuteae</taxon>
        <taxon>Cuscuta</taxon>
        <taxon>Cuscuta subgen. Cuscuta</taxon>
    </lineage>
</organism>
<dbReference type="InterPro" id="IPR029466">
    <property type="entry name" value="NAM-associated_C"/>
</dbReference>
<proteinExistence type="predicted"/>
<dbReference type="PANTHER" id="PTHR45125:SF3">
    <property type="entry name" value="NO-APICAL-MERISTEM-ASSOCIATED CARBOXY-TERMINAL DOMAIN PROTEIN"/>
    <property type="match status" value="1"/>
</dbReference>
<keyword evidence="1" id="KW-0175">Coiled coil</keyword>
<dbReference type="EMBL" id="CAMAPF010000122">
    <property type="protein sequence ID" value="CAH9103583.1"/>
    <property type="molecule type" value="Genomic_DNA"/>
</dbReference>
<feature type="domain" description="No apical meristem-associated C-terminal" evidence="4">
    <location>
        <begin position="251"/>
        <end position="439"/>
    </location>
</feature>
<gene>
    <name evidence="5" type="ORF">CEPIT_LOCUS16478</name>
</gene>